<evidence type="ECO:0000256" key="2">
    <source>
        <dbReference type="ARBA" id="ARBA00022692"/>
    </source>
</evidence>
<name>A0AAQ3WNJ0_PASNO</name>
<evidence type="ECO:0000256" key="4">
    <source>
        <dbReference type="ARBA" id="ARBA00022989"/>
    </source>
</evidence>
<proteinExistence type="predicted"/>
<protein>
    <recommendedName>
        <fullName evidence="6">Reticulon-like protein</fullName>
    </recommendedName>
</protein>
<dbReference type="EMBL" id="CP144748">
    <property type="protein sequence ID" value="WVZ68156.1"/>
    <property type="molecule type" value="Genomic_DNA"/>
</dbReference>
<dbReference type="PROSITE" id="PS50845">
    <property type="entry name" value="RETICULON"/>
    <property type="match status" value="1"/>
</dbReference>
<dbReference type="InterPro" id="IPR045064">
    <property type="entry name" value="Reticulon-like"/>
</dbReference>
<dbReference type="GO" id="GO:0005789">
    <property type="term" value="C:endoplasmic reticulum membrane"/>
    <property type="evidence" value="ECO:0007669"/>
    <property type="project" value="UniProtKB-SubCell"/>
</dbReference>
<reference evidence="8 9" key="1">
    <citation type="submission" date="2024-02" db="EMBL/GenBank/DDBJ databases">
        <title>High-quality chromosome-scale genome assembly of Pensacola bahiagrass (Paspalum notatum Flugge var. saurae).</title>
        <authorList>
            <person name="Vega J.M."/>
            <person name="Podio M."/>
            <person name="Orjuela J."/>
            <person name="Siena L.A."/>
            <person name="Pessino S.C."/>
            <person name="Combes M.C."/>
            <person name="Mariac C."/>
            <person name="Albertini E."/>
            <person name="Pupilli F."/>
            <person name="Ortiz J.P.A."/>
            <person name="Leblanc O."/>
        </authorList>
    </citation>
    <scope>NUCLEOTIDE SEQUENCE [LARGE SCALE GENOMIC DNA]</scope>
    <source>
        <strain evidence="8">R1</strain>
        <tissue evidence="8">Leaf</tissue>
    </source>
</reference>
<keyword evidence="3 6" id="KW-0256">Endoplasmic reticulum</keyword>
<comment type="subcellular location">
    <subcellularLocation>
        <location evidence="1 6">Endoplasmic reticulum membrane</location>
        <topology evidence="1 6">Multi-pass membrane protein</topology>
    </subcellularLocation>
</comment>
<dbReference type="PANTHER" id="PTHR10994">
    <property type="entry name" value="RETICULON"/>
    <property type="match status" value="1"/>
</dbReference>
<sequence>MDSHRRSCRPFGAQRSLYDLLGGGAAWRVDFPVGGAVADVVLWRSTEVAGGLLAAVVASWALFYCVPGYTLLSFVSQVLMILLTVLFVWAKAAQLLKRAPPPIPLLKISEGSMSETAEIMGSFMNKVLEDFESIALGKDSSLFYKVAFVLLLTSIVGRLADLITLVYTSAVIVLTVPALLERSEHHIARFLKKASTCAQACGRVCIEYKCKMMNVISEKEKLC</sequence>
<gene>
    <name evidence="8" type="ORF">U9M48_017129</name>
</gene>
<keyword evidence="9" id="KW-1185">Reference proteome</keyword>
<evidence type="ECO:0000256" key="1">
    <source>
        <dbReference type="ARBA" id="ARBA00004477"/>
    </source>
</evidence>
<feature type="domain" description="Reticulon" evidence="7">
    <location>
        <begin position="37"/>
        <end position="191"/>
    </location>
</feature>
<keyword evidence="4 6" id="KW-1133">Transmembrane helix</keyword>
<dbReference type="InterPro" id="IPR003388">
    <property type="entry name" value="Reticulon"/>
</dbReference>
<evidence type="ECO:0000259" key="7">
    <source>
        <dbReference type="PROSITE" id="PS50845"/>
    </source>
</evidence>
<evidence type="ECO:0000256" key="3">
    <source>
        <dbReference type="ARBA" id="ARBA00022824"/>
    </source>
</evidence>
<feature type="transmembrane region" description="Helical" evidence="6">
    <location>
        <begin position="41"/>
        <end position="63"/>
    </location>
</feature>
<dbReference type="GO" id="GO:0009617">
    <property type="term" value="P:response to bacterium"/>
    <property type="evidence" value="ECO:0007669"/>
    <property type="project" value="InterPro"/>
</dbReference>
<dbReference type="Pfam" id="PF02453">
    <property type="entry name" value="Reticulon"/>
    <property type="match status" value="1"/>
</dbReference>
<evidence type="ECO:0000256" key="6">
    <source>
        <dbReference type="RuleBase" id="RU363132"/>
    </source>
</evidence>
<evidence type="ECO:0000313" key="8">
    <source>
        <dbReference type="EMBL" id="WVZ68156.1"/>
    </source>
</evidence>
<dbReference type="PANTHER" id="PTHR10994:SF65">
    <property type="entry name" value="RETICULON-LIKE PROTEIN B12"/>
    <property type="match status" value="1"/>
</dbReference>
<dbReference type="Proteomes" id="UP001341281">
    <property type="component" value="Chromosome 04"/>
</dbReference>
<organism evidence="8 9">
    <name type="scientific">Paspalum notatum var. saurae</name>
    <dbReference type="NCBI Taxonomy" id="547442"/>
    <lineage>
        <taxon>Eukaryota</taxon>
        <taxon>Viridiplantae</taxon>
        <taxon>Streptophyta</taxon>
        <taxon>Embryophyta</taxon>
        <taxon>Tracheophyta</taxon>
        <taxon>Spermatophyta</taxon>
        <taxon>Magnoliopsida</taxon>
        <taxon>Liliopsida</taxon>
        <taxon>Poales</taxon>
        <taxon>Poaceae</taxon>
        <taxon>PACMAD clade</taxon>
        <taxon>Panicoideae</taxon>
        <taxon>Andropogonodae</taxon>
        <taxon>Paspaleae</taxon>
        <taxon>Paspalinae</taxon>
        <taxon>Paspalum</taxon>
    </lineage>
</organism>
<keyword evidence="2 6" id="KW-0812">Transmembrane</keyword>
<dbReference type="AlphaFoldDB" id="A0AAQ3WNJ0"/>
<keyword evidence="5 6" id="KW-0472">Membrane</keyword>
<evidence type="ECO:0000256" key="5">
    <source>
        <dbReference type="ARBA" id="ARBA00023136"/>
    </source>
</evidence>
<feature type="transmembrane region" description="Helical" evidence="6">
    <location>
        <begin position="69"/>
        <end position="90"/>
    </location>
</feature>
<evidence type="ECO:0000313" key="9">
    <source>
        <dbReference type="Proteomes" id="UP001341281"/>
    </source>
</evidence>
<accession>A0AAQ3WNJ0</accession>